<dbReference type="NCBIfam" id="TIGR00472">
    <property type="entry name" value="pheT_bact"/>
    <property type="match status" value="1"/>
</dbReference>
<name>A0A368JT73_9BACT</name>
<reference evidence="20 21" key="1">
    <citation type="submission" date="2018-07" db="EMBL/GenBank/DDBJ databases">
        <title>Genome analysis of Larkinella rosea.</title>
        <authorList>
            <person name="Zhou Z."/>
            <person name="Wang G."/>
        </authorList>
    </citation>
    <scope>NUCLEOTIDE SEQUENCE [LARGE SCALE GENOMIC DNA]</scope>
    <source>
        <strain evidence="21">zzj9</strain>
    </source>
</reference>
<keyword evidence="21" id="KW-1185">Reference proteome</keyword>
<dbReference type="OrthoDB" id="9805455at2"/>
<dbReference type="SMART" id="SM00874">
    <property type="entry name" value="B5"/>
    <property type="match status" value="1"/>
</dbReference>
<dbReference type="SUPFAM" id="SSF46955">
    <property type="entry name" value="Putative DNA-binding domain"/>
    <property type="match status" value="1"/>
</dbReference>
<dbReference type="FunFam" id="2.40.50.140:FF:000045">
    <property type="entry name" value="Phenylalanine--tRNA ligase beta subunit"/>
    <property type="match status" value="1"/>
</dbReference>
<protein>
    <recommendedName>
        <fullName evidence="15">Phenylalanine--tRNA ligase beta subunit</fullName>
        <ecNumber evidence="15">6.1.1.20</ecNumber>
    </recommendedName>
    <alternativeName>
        <fullName evidence="15">Phenylalanyl-tRNA synthetase beta subunit</fullName>
        <shortName evidence="15">PheRS</shortName>
    </alternativeName>
</protein>
<dbReference type="GO" id="GO:0006432">
    <property type="term" value="P:phenylalanyl-tRNA aminoacylation"/>
    <property type="evidence" value="ECO:0007669"/>
    <property type="project" value="UniProtKB-UniRule"/>
</dbReference>
<keyword evidence="11 16" id="KW-0694">RNA-binding</keyword>
<keyword evidence="9 15" id="KW-0067">ATP-binding</keyword>
<dbReference type="FunFam" id="3.30.70.380:FF:000001">
    <property type="entry name" value="Phenylalanine--tRNA ligase beta subunit"/>
    <property type="match status" value="1"/>
</dbReference>
<proteinExistence type="inferred from homology"/>
<evidence type="ECO:0000256" key="6">
    <source>
        <dbReference type="ARBA" id="ARBA00022598"/>
    </source>
</evidence>
<dbReference type="PROSITE" id="PS51447">
    <property type="entry name" value="FDX_ACB"/>
    <property type="match status" value="1"/>
</dbReference>
<feature type="domain" description="B5" evidence="19">
    <location>
        <begin position="409"/>
        <end position="485"/>
    </location>
</feature>
<dbReference type="InterPro" id="IPR005146">
    <property type="entry name" value="B3/B4_tRNA-bd"/>
</dbReference>
<feature type="binding site" evidence="15">
    <location>
        <position position="472"/>
    </location>
    <ligand>
        <name>Mg(2+)</name>
        <dbReference type="ChEBI" id="CHEBI:18420"/>
        <note>shared with alpha subunit</note>
    </ligand>
</feature>
<evidence type="ECO:0000256" key="3">
    <source>
        <dbReference type="ARBA" id="ARBA00011209"/>
    </source>
</evidence>
<comment type="cofactor">
    <cofactor evidence="15">
        <name>Mg(2+)</name>
        <dbReference type="ChEBI" id="CHEBI:18420"/>
    </cofactor>
    <text evidence="15">Binds 2 magnesium ions per tetramer.</text>
</comment>
<evidence type="ECO:0000259" key="17">
    <source>
        <dbReference type="PROSITE" id="PS50886"/>
    </source>
</evidence>
<evidence type="ECO:0000259" key="19">
    <source>
        <dbReference type="PROSITE" id="PS51483"/>
    </source>
</evidence>
<dbReference type="InterPro" id="IPR002547">
    <property type="entry name" value="tRNA-bd_dom"/>
</dbReference>
<comment type="catalytic activity">
    <reaction evidence="14 15">
        <text>tRNA(Phe) + L-phenylalanine + ATP = L-phenylalanyl-tRNA(Phe) + AMP + diphosphate + H(+)</text>
        <dbReference type="Rhea" id="RHEA:19413"/>
        <dbReference type="Rhea" id="RHEA-COMP:9668"/>
        <dbReference type="Rhea" id="RHEA-COMP:9699"/>
        <dbReference type="ChEBI" id="CHEBI:15378"/>
        <dbReference type="ChEBI" id="CHEBI:30616"/>
        <dbReference type="ChEBI" id="CHEBI:33019"/>
        <dbReference type="ChEBI" id="CHEBI:58095"/>
        <dbReference type="ChEBI" id="CHEBI:78442"/>
        <dbReference type="ChEBI" id="CHEBI:78531"/>
        <dbReference type="ChEBI" id="CHEBI:456215"/>
        <dbReference type="EC" id="6.1.1.20"/>
    </reaction>
</comment>
<gene>
    <name evidence="15" type="primary">pheT</name>
    <name evidence="20" type="ORF">DUE52_08565</name>
</gene>
<comment type="subcellular location">
    <subcellularLocation>
        <location evidence="1 15">Cytoplasm</location>
    </subcellularLocation>
</comment>
<evidence type="ECO:0000256" key="15">
    <source>
        <dbReference type="HAMAP-Rule" id="MF_00283"/>
    </source>
</evidence>
<keyword evidence="7 15" id="KW-0479">Metal-binding</keyword>
<dbReference type="InterPro" id="IPR041616">
    <property type="entry name" value="PheRS_beta_core"/>
</dbReference>
<dbReference type="Gene3D" id="3.30.70.380">
    <property type="entry name" value="Ferrodoxin-fold anticodon-binding domain"/>
    <property type="match status" value="1"/>
</dbReference>
<dbReference type="InterPro" id="IPR012340">
    <property type="entry name" value="NA-bd_OB-fold"/>
</dbReference>
<evidence type="ECO:0000256" key="12">
    <source>
        <dbReference type="ARBA" id="ARBA00022917"/>
    </source>
</evidence>
<dbReference type="PROSITE" id="PS50886">
    <property type="entry name" value="TRBD"/>
    <property type="match status" value="1"/>
</dbReference>
<dbReference type="SUPFAM" id="SSF54991">
    <property type="entry name" value="Anticodon-binding domain of PheRS"/>
    <property type="match status" value="1"/>
</dbReference>
<dbReference type="Gene3D" id="2.40.50.140">
    <property type="entry name" value="Nucleic acid-binding proteins"/>
    <property type="match status" value="1"/>
</dbReference>
<dbReference type="FunFam" id="3.50.40.10:FF:000001">
    <property type="entry name" value="Phenylalanine--tRNA ligase beta subunit"/>
    <property type="match status" value="1"/>
</dbReference>
<dbReference type="GO" id="GO:0004826">
    <property type="term" value="F:phenylalanine-tRNA ligase activity"/>
    <property type="evidence" value="ECO:0007669"/>
    <property type="project" value="UniProtKB-UniRule"/>
</dbReference>
<evidence type="ECO:0000256" key="9">
    <source>
        <dbReference type="ARBA" id="ARBA00022840"/>
    </source>
</evidence>
<dbReference type="Pfam" id="PF03484">
    <property type="entry name" value="B5"/>
    <property type="match status" value="1"/>
</dbReference>
<dbReference type="Pfam" id="PF01588">
    <property type="entry name" value="tRNA_bind"/>
    <property type="match status" value="1"/>
</dbReference>
<dbReference type="GO" id="GO:0000049">
    <property type="term" value="F:tRNA binding"/>
    <property type="evidence" value="ECO:0007669"/>
    <property type="project" value="UniProtKB-UniRule"/>
</dbReference>
<dbReference type="InterPro" id="IPR033714">
    <property type="entry name" value="tRNA_bind_bactPheRS"/>
</dbReference>
<evidence type="ECO:0000313" key="20">
    <source>
        <dbReference type="EMBL" id="RCR69884.1"/>
    </source>
</evidence>
<keyword evidence="4 15" id="KW-0963">Cytoplasm</keyword>
<dbReference type="Gene3D" id="3.30.930.10">
    <property type="entry name" value="Bira Bifunctional Protein, Domain 2"/>
    <property type="match status" value="1"/>
</dbReference>
<dbReference type="InterPro" id="IPR045060">
    <property type="entry name" value="Phe-tRNA-ligase_IIc_bsu"/>
</dbReference>
<dbReference type="EC" id="6.1.1.20" evidence="15"/>
<sequence length="810" mass="89602">MKISYKWLNQLISLSESPENVGKILTDTGLEVESIEKIESVPGGLEGVVIGEVLTCEKHPEADKLSLTMVDAGQGAPLHIVCGAPNVRAGQKVVVALVGATLYPVSGEPFTIKKAKIRGAASEGMICAEDEIGLGISHAGVMVLDTDLPNGTPAVRYFGLEADYQIEIGLTPNRADAASHLGVARDLKAVLKRPVQWPSVDAFKIDNQNLPISVSVESPEGAPRYAGLTIDGLTVGESPDWLKQRLRAIGLNPINNIVDVTNYVCHELGQPLHAFDADRITGNQVIVKTVAEGTPFVTLDGIERKLSANDLMICNASEPMCIAGVFGGQQSGVKAQTTRIFLESAYFSPAWIRKTSQYHGLKTDASFRFERGTDPNMPVFALKRAALLIQEVAGGTVSSEIIDLYPTPVSDRTVAIRYKNVDRLIGIPIDRAEILRILESLDIQISDQTDLGFTALVPPYRVDVEREVDVIEEILRIYGLGNVPLSDHLSSDFLSEFPETDPDQLQERASQLLAANGFYETLSNSLTRPAYHEAIRASLPNADVQLLNPLSEELSVMRQTLLFSGLETLVYNINRRQKDLKIFEFGKTYSRDGERFFERPRLGIWMAGRLQPESWLTGNQRSGETALNYHDLAGVVQKVLTSFRVKTTDNQPADPAIFQYGLTLLVNKKPLVSLGLVKAGLTRRVELKNTPVFYADFDWQYLLKLYNAKVVFEEVSRFPEVRRDLSLVLDTGVTYAQISRLAYQTERKLLRDLNVFDVYEGENLERGKKSYSVSFILQDAGQTLNDAVIDKTMNRLMSAFERELGAVIRK</sequence>
<feature type="binding site" evidence="15">
    <location>
        <position position="469"/>
    </location>
    <ligand>
        <name>Mg(2+)</name>
        <dbReference type="ChEBI" id="CHEBI:18420"/>
        <note>shared with alpha subunit</note>
    </ligand>
</feature>
<dbReference type="Gene3D" id="3.30.56.10">
    <property type="match status" value="2"/>
</dbReference>
<keyword evidence="6 15" id="KW-0436">Ligase</keyword>
<dbReference type="SUPFAM" id="SSF50249">
    <property type="entry name" value="Nucleic acid-binding proteins"/>
    <property type="match status" value="1"/>
</dbReference>
<evidence type="ECO:0000256" key="1">
    <source>
        <dbReference type="ARBA" id="ARBA00004496"/>
    </source>
</evidence>
<dbReference type="InterPro" id="IPR004532">
    <property type="entry name" value="Phe-tRNA-ligase_IIc_bsu_bact"/>
</dbReference>
<dbReference type="SMART" id="SM00896">
    <property type="entry name" value="FDX-ACB"/>
    <property type="match status" value="1"/>
</dbReference>
<dbReference type="Gene3D" id="3.50.40.10">
    <property type="entry name" value="Phenylalanyl-trna Synthetase, Chain B, domain 3"/>
    <property type="match status" value="1"/>
</dbReference>
<dbReference type="InterPro" id="IPR036690">
    <property type="entry name" value="Fdx_antiC-bd_sf"/>
</dbReference>
<dbReference type="HAMAP" id="MF_00283">
    <property type="entry name" value="Phe_tRNA_synth_beta1"/>
    <property type="match status" value="1"/>
</dbReference>
<evidence type="ECO:0000256" key="11">
    <source>
        <dbReference type="ARBA" id="ARBA00022884"/>
    </source>
</evidence>
<dbReference type="GO" id="GO:0000287">
    <property type="term" value="F:magnesium ion binding"/>
    <property type="evidence" value="ECO:0007669"/>
    <property type="project" value="UniProtKB-UniRule"/>
</dbReference>
<dbReference type="PANTHER" id="PTHR10947:SF0">
    <property type="entry name" value="PHENYLALANINE--TRNA LIGASE BETA SUBUNIT"/>
    <property type="match status" value="1"/>
</dbReference>
<dbReference type="SMART" id="SM00873">
    <property type="entry name" value="B3_4"/>
    <property type="match status" value="1"/>
</dbReference>
<dbReference type="RefSeq" id="WP_114405581.1">
    <property type="nucleotide sequence ID" value="NZ_QOWE01000006.1"/>
</dbReference>
<dbReference type="SUPFAM" id="SSF56037">
    <property type="entry name" value="PheT/TilS domain"/>
    <property type="match status" value="1"/>
</dbReference>
<feature type="binding site" evidence="15">
    <location>
        <position position="473"/>
    </location>
    <ligand>
        <name>Mg(2+)</name>
        <dbReference type="ChEBI" id="CHEBI:18420"/>
        <note>shared with alpha subunit</note>
    </ligand>
</feature>
<keyword evidence="12 15" id="KW-0648">Protein biosynthesis</keyword>
<evidence type="ECO:0000313" key="21">
    <source>
        <dbReference type="Proteomes" id="UP000253383"/>
    </source>
</evidence>
<dbReference type="AlphaFoldDB" id="A0A368JT73"/>
<keyword evidence="5 16" id="KW-0820">tRNA-binding</keyword>
<dbReference type="CDD" id="cd00769">
    <property type="entry name" value="PheRS_beta_core"/>
    <property type="match status" value="1"/>
</dbReference>
<feature type="binding site" evidence="15">
    <location>
        <position position="463"/>
    </location>
    <ligand>
        <name>Mg(2+)</name>
        <dbReference type="ChEBI" id="CHEBI:18420"/>
        <note>shared with alpha subunit</note>
    </ligand>
</feature>
<dbReference type="Proteomes" id="UP000253383">
    <property type="component" value="Unassembled WGS sequence"/>
</dbReference>
<evidence type="ECO:0000256" key="4">
    <source>
        <dbReference type="ARBA" id="ARBA00022490"/>
    </source>
</evidence>
<feature type="domain" description="FDX-ACB" evidence="18">
    <location>
        <begin position="716"/>
        <end position="809"/>
    </location>
</feature>
<evidence type="ECO:0000256" key="7">
    <source>
        <dbReference type="ARBA" id="ARBA00022723"/>
    </source>
</evidence>
<dbReference type="EMBL" id="QOWE01000006">
    <property type="protein sequence ID" value="RCR69884.1"/>
    <property type="molecule type" value="Genomic_DNA"/>
</dbReference>
<dbReference type="GO" id="GO:0009328">
    <property type="term" value="C:phenylalanine-tRNA ligase complex"/>
    <property type="evidence" value="ECO:0007669"/>
    <property type="project" value="TreeGrafter"/>
</dbReference>
<keyword evidence="13 15" id="KW-0030">Aminoacyl-tRNA synthetase</keyword>
<keyword evidence="8 15" id="KW-0547">Nucleotide-binding</keyword>
<comment type="similarity">
    <text evidence="2 15">Belongs to the phenylalanyl-tRNA synthetase beta subunit family. Type 1 subfamily.</text>
</comment>
<dbReference type="InterPro" id="IPR009061">
    <property type="entry name" value="DNA-bd_dom_put_sf"/>
</dbReference>
<evidence type="ECO:0000256" key="2">
    <source>
        <dbReference type="ARBA" id="ARBA00008653"/>
    </source>
</evidence>
<dbReference type="GO" id="GO:0005524">
    <property type="term" value="F:ATP binding"/>
    <property type="evidence" value="ECO:0007669"/>
    <property type="project" value="UniProtKB-UniRule"/>
</dbReference>
<dbReference type="InterPro" id="IPR005121">
    <property type="entry name" value="Fdx_antiC-bd"/>
</dbReference>
<evidence type="ECO:0000256" key="10">
    <source>
        <dbReference type="ARBA" id="ARBA00022842"/>
    </source>
</evidence>
<keyword evidence="10 15" id="KW-0460">Magnesium</keyword>
<evidence type="ECO:0000256" key="14">
    <source>
        <dbReference type="ARBA" id="ARBA00049255"/>
    </source>
</evidence>
<dbReference type="InterPro" id="IPR020825">
    <property type="entry name" value="Phe-tRNA_synthase-like_B3/B4"/>
</dbReference>
<organism evidence="20 21">
    <name type="scientific">Larkinella punicea</name>
    <dbReference type="NCBI Taxonomy" id="2315727"/>
    <lineage>
        <taxon>Bacteria</taxon>
        <taxon>Pseudomonadati</taxon>
        <taxon>Bacteroidota</taxon>
        <taxon>Cytophagia</taxon>
        <taxon>Cytophagales</taxon>
        <taxon>Spirosomataceae</taxon>
        <taxon>Larkinella</taxon>
    </lineage>
</organism>
<evidence type="ECO:0000256" key="5">
    <source>
        <dbReference type="ARBA" id="ARBA00022555"/>
    </source>
</evidence>
<evidence type="ECO:0000256" key="8">
    <source>
        <dbReference type="ARBA" id="ARBA00022741"/>
    </source>
</evidence>
<comment type="caution">
    <text evidence="20">The sequence shown here is derived from an EMBL/GenBank/DDBJ whole genome shotgun (WGS) entry which is preliminary data.</text>
</comment>
<dbReference type="SUPFAM" id="SSF55681">
    <property type="entry name" value="Class II aaRS and biotin synthetases"/>
    <property type="match status" value="1"/>
</dbReference>
<dbReference type="InterPro" id="IPR045864">
    <property type="entry name" value="aa-tRNA-synth_II/BPL/LPL"/>
</dbReference>
<evidence type="ECO:0000259" key="18">
    <source>
        <dbReference type="PROSITE" id="PS51447"/>
    </source>
</evidence>
<dbReference type="InterPro" id="IPR005147">
    <property type="entry name" value="tRNA_synthase_B5-dom"/>
</dbReference>
<feature type="domain" description="TRNA-binding" evidence="17">
    <location>
        <begin position="42"/>
        <end position="155"/>
    </location>
</feature>
<dbReference type="Pfam" id="PF03147">
    <property type="entry name" value="FDX-ACB"/>
    <property type="match status" value="1"/>
</dbReference>
<dbReference type="Pfam" id="PF17759">
    <property type="entry name" value="tRNA_synthFbeta"/>
    <property type="match status" value="1"/>
</dbReference>
<dbReference type="PANTHER" id="PTHR10947">
    <property type="entry name" value="PHENYLALANYL-TRNA SYNTHETASE BETA CHAIN AND LEUCINE-RICH REPEAT-CONTAINING PROTEIN 47"/>
    <property type="match status" value="1"/>
</dbReference>
<dbReference type="PROSITE" id="PS51483">
    <property type="entry name" value="B5"/>
    <property type="match status" value="1"/>
</dbReference>
<dbReference type="Pfam" id="PF03483">
    <property type="entry name" value="B3_4"/>
    <property type="match status" value="1"/>
</dbReference>
<evidence type="ECO:0000256" key="16">
    <source>
        <dbReference type="PROSITE-ProRule" id="PRU00209"/>
    </source>
</evidence>
<dbReference type="CDD" id="cd02796">
    <property type="entry name" value="tRNA_bind_bactPheRS"/>
    <property type="match status" value="1"/>
</dbReference>
<evidence type="ECO:0000256" key="13">
    <source>
        <dbReference type="ARBA" id="ARBA00023146"/>
    </source>
</evidence>
<dbReference type="NCBIfam" id="NF045760">
    <property type="entry name" value="YtpR"/>
    <property type="match status" value="1"/>
</dbReference>
<accession>A0A368JT73</accession>
<comment type="subunit">
    <text evidence="3 15">Tetramer of two alpha and two beta subunits.</text>
</comment>